<dbReference type="AlphaFoldDB" id="A0A0E9U344"/>
<organism evidence="1">
    <name type="scientific">Anguilla anguilla</name>
    <name type="common">European freshwater eel</name>
    <name type="synonym">Muraena anguilla</name>
    <dbReference type="NCBI Taxonomy" id="7936"/>
    <lineage>
        <taxon>Eukaryota</taxon>
        <taxon>Metazoa</taxon>
        <taxon>Chordata</taxon>
        <taxon>Craniata</taxon>
        <taxon>Vertebrata</taxon>
        <taxon>Euteleostomi</taxon>
        <taxon>Actinopterygii</taxon>
        <taxon>Neopterygii</taxon>
        <taxon>Teleostei</taxon>
        <taxon>Anguilliformes</taxon>
        <taxon>Anguillidae</taxon>
        <taxon>Anguilla</taxon>
    </lineage>
</organism>
<name>A0A0E9U344_ANGAN</name>
<protein>
    <submittedName>
        <fullName evidence="1">Uncharacterized protein</fullName>
    </submittedName>
</protein>
<accession>A0A0E9U344</accession>
<sequence length="35" mass="4223">MVPHPLLKNSRDWSIVCRSRCRLFCRHMAAQWPIN</sequence>
<evidence type="ECO:0000313" key="1">
    <source>
        <dbReference type="EMBL" id="JAH59368.1"/>
    </source>
</evidence>
<proteinExistence type="predicted"/>
<dbReference type="EMBL" id="GBXM01049209">
    <property type="protein sequence ID" value="JAH59368.1"/>
    <property type="molecule type" value="Transcribed_RNA"/>
</dbReference>
<reference evidence="1" key="1">
    <citation type="submission" date="2014-11" db="EMBL/GenBank/DDBJ databases">
        <authorList>
            <person name="Amaro Gonzalez C."/>
        </authorList>
    </citation>
    <scope>NUCLEOTIDE SEQUENCE</scope>
</reference>
<reference evidence="1" key="2">
    <citation type="journal article" date="2015" name="Fish Shellfish Immunol.">
        <title>Early steps in the European eel (Anguilla anguilla)-Vibrio vulnificus interaction in the gills: Role of the RtxA13 toxin.</title>
        <authorList>
            <person name="Callol A."/>
            <person name="Pajuelo D."/>
            <person name="Ebbesson L."/>
            <person name="Teles M."/>
            <person name="MacKenzie S."/>
            <person name="Amaro C."/>
        </authorList>
    </citation>
    <scope>NUCLEOTIDE SEQUENCE</scope>
</reference>